<dbReference type="Gene3D" id="3.40.50.10090">
    <property type="match status" value="2"/>
</dbReference>
<dbReference type="GO" id="GO:0000160">
    <property type="term" value="P:phosphorelay signal transduction system"/>
    <property type="evidence" value="ECO:0007669"/>
    <property type="project" value="InterPro"/>
</dbReference>
<dbReference type="CDD" id="cd06578">
    <property type="entry name" value="HemD"/>
    <property type="match status" value="1"/>
</dbReference>
<comment type="caution">
    <text evidence="5">The sequence shown here is derived from an EMBL/GenBank/DDBJ whole genome shotgun (WGS) entry which is preliminary data.</text>
</comment>
<reference evidence="5" key="1">
    <citation type="journal article" date="2014" name="Int. J. Syst. Evol. Microbiol.">
        <title>Complete genome sequence of Corynebacterium casei LMG S-19264T (=DSM 44701T), isolated from a smear-ripened cheese.</title>
        <authorList>
            <consortium name="US DOE Joint Genome Institute (JGI-PGF)"/>
            <person name="Walter F."/>
            <person name="Albersmeier A."/>
            <person name="Kalinowski J."/>
            <person name="Ruckert C."/>
        </authorList>
    </citation>
    <scope>NUCLEOTIDE SEQUENCE</scope>
    <source>
        <strain evidence="5">CGMCC 1.14988</strain>
    </source>
</reference>
<keyword evidence="1 2" id="KW-0238">DNA-binding</keyword>
<accession>A0A8J3AH95</accession>
<dbReference type="InterPro" id="IPR036388">
    <property type="entry name" value="WH-like_DNA-bd_sf"/>
</dbReference>
<dbReference type="Gene3D" id="1.10.10.10">
    <property type="entry name" value="Winged helix-like DNA-binding domain superfamily/Winged helix DNA-binding domain"/>
    <property type="match status" value="1"/>
</dbReference>
<feature type="region of interest" description="Disordered" evidence="3">
    <location>
        <begin position="1"/>
        <end position="21"/>
    </location>
</feature>
<dbReference type="AlphaFoldDB" id="A0A8J3AH95"/>
<dbReference type="PANTHER" id="PTHR40082">
    <property type="entry name" value="BLR5956 PROTEIN"/>
    <property type="match status" value="1"/>
</dbReference>
<dbReference type="Pfam" id="PF02602">
    <property type="entry name" value="HEM4"/>
    <property type="match status" value="1"/>
</dbReference>
<dbReference type="GO" id="GO:0006780">
    <property type="term" value="P:uroporphyrinogen III biosynthetic process"/>
    <property type="evidence" value="ECO:0007669"/>
    <property type="project" value="InterPro"/>
</dbReference>
<protein>
    <submittedName>
        <fullName evidence="5">Putative transcriptional regulatory protein</fullName>
    </submittedName>
</protein>
<dbReference type="GO" id="GO:0004852">
    <property type="term" value="F:uroporphyrinogen-III synthase activity"/>
    <property type="evidence" value="ECO:0007669"/>
    <property type="project" value="InterPro"/>
</dbReference>
<dbReference type="RefSeq" id="WP_130650338.1">
    <property type="nucleotide sequence ID" value="NZ_BMHA01000012.1"/>
</dbReference>
<dbReference type="PANTHER" id="PTHR40082:SF1">
    <property type="entry name" value="BLR5956 PROTEIN"/>
    <property type="match status" value="1"/>
</dbReference>
<dbReference type="InterPro" id="IPR016032">
    <property type="entry name" value="Sig_transdc_resp-reg_C-effctor"/>
</dbReference>
<dbReference type="Pfam" id="PF00486">
    <property type="entry name" value="Trans_reg_C"/>
    <property type="match status" value="1"/>
</dbReference>
<dbReference type="InterPro" id="IPR039793">
    <property type="entry name" value="UROS/Hem4"/>
</dbReference>
<dbReference type="SMART" id="SM00862">
    <property type="entry name" value="Trans_reg_C"/>
    <property type="match status" value="1"/>
</dbReference>
<evidence type="ECO:0000256" key="1">
    <source>
        <dbReference type="ARBA" id="ARBA00023125"/>
    </source>
</evidence>
<name>A0A8J3AH95_9ACTN</name>
<dbReference type="GO" id="GO:0003677">
    <property type="term" value="F:DNA binding"/>
    <property type="evidence" value="ECO:0007669"/>
    <property type="project" value="UniProtKB-UniRule"/>
</dbReference>
<organism evidence="5 6">
    <name type="scientific">Egicoccus halophilus</name>
    <dbReference type="NCBI Taxonomy" id="1670830"/>
    <lineage>
        <taxon>Bacteria</taxon>
        <taxon>Bacillati</taxon>
        <taxon>Actinomycetota</taxon>
        <taxon>Nitriliruptoria</taxon>
        <taxon>Egicoccales</taxon>
        <taxon>Egicoccaceae</taxon>
        <taxon>Egicoccus</taxon>
    </lineage>
</organism>
<evidence type="ECO:0000313" key="5">
    <source>
        <dbReference type="EMBL" id="GGI08470.1"/>
    </source>
</evidence>
<dbReference type="SUPFAM" id="SSF69618">
    <property type="entry name" value="HemD-like"/>
    <property type="match status" value="1"/>
</dbReference>
<evidence type="ECO:0000313" key="6">
    <source>
        <dbReference type="Proteomes" id="UP000650511"/>
    </source>
</evidence>
<dbReference type="CDD" id="cd00383">
    <property type="entry name" value="trans_reg_C"/>
    <property type="match status" value="1"/>
</dbReference>
<dbReference type="GO" id="GO:0006355">
    <property type="term" value="P:regulation of DNA-templated transcription"/>
    <property type="evidence" value="ECO:0007669"/>
    <property type="project" value="InterPro"/>
</dbReference>
<dbReference type="PROSITE" id="PS51755">
    <property type="entry name" value="OMPR_PHOB"/>
    <property type="match status" value="1"/>
</dbReference>
<proteinExistence type="predicted"/>
<evidence type="ECO:0000259" key="4">
    <source>
        <dbReference type="PROSITE" id="PS51755"/>
    </source>
</evidence>
<evidence type="ECO:0000256" key="2">
    <source>
        <dbReference type="PROSITE-ProRule" id="PRU01091"/>
    </source>
</evidence>
<evidence type="ECO:0000256" key="3">
    <source>
        <dbReference type="SAM" id="MobiDB-lite"/>
    </source>
</evidence>
<gene>
    <name evidence="5" type="ORF">GCM10011354_29240</name>
</gene>
<dbReference type="OrthoDB" id="213853at2"/>
<dbReference type="Proteomes" id="UP000650511">
    <property type="component" value="Unassembled WGS sequence"/>
</dbReference>
<feature type="domain" description="OmpR/PhoB-type" evidence="4">
    <location>
        <begin position="298"/>
        <end position="395"/>
    </location>
</feature>
<sequence>MRVAVAGVHARRRHRNVEHPGGRELSLSGIRVGVTSQRKGAELVAALERRGASVLHGPTIGGDVPVPDEHIVADTDAILDASPDWFVASTGVGMRLWAQAADQHGRLEALQAAAGAARCVARGAKALGGLQALRARAVWTSQKQTDADVAGWLRGRVLPGEVVAVQLHGTAAATTFAPVADAGADVLSVETYRHALPDDVGPGLALGDAIVAGELDIVVLTSPGAGRNLVTIAAQRSSDHADALVQALRERVATAVIGPVTSAALDELGIPSWLTPTRSRTGDLLRSLDRWASRRTTAPSHWRPPVQLVPATHAVRCAEGREIALGERGYAVLAALARRPGMVCPPEQLLAEAWGYAAPDDPSAIKHQIARLRRKLDGTGVQIRTVRGVGYRLEGSST</sequence>
<dbReference type="EMBL" id="BMHA01000012">
    <property type="protein sequence ID" value="GGI08470.1"/>
    <property type="molecule type" value="Genomic_DNA"/>
</dbReference>
<reference evidence="5" key="2">
    <citation type="submission" date="2020-09" db="EMBL/GenBank/DDBJ databases">
        <authorList>
            <person name="Sun Q."/>
            <person name="Zhou Y."/>
        </authorList>
    </citation>
    <scope>NUCLEOTIDE SEQUENCE</scope>
    <source>
        <strain evidence="5">CGMCC 1.14988</strain>
    </source>
</reference>
<dbReference type="InterPro" id="IPR003754">
    <property type="entry name" value="4pyrrol_synth_uPrphyn_synth"/>
</dbReference>
<keyword evidence="6" id="KW-1185">Reference proteome</keyword>
<dbReference type="SUPFAM" id="SSF46894">
    <property type="entry name" value="C-terminal effector domain of the bipartite response regulators"/>
    <property type="match status" value="1"/>
</dbReference>
<dbReference type="InterPro" id="IPR036108">
    <property type="entry name" value="4pyrrol_syn_uPrphyn_synt_sf"/>
</dbReference>
<dbReference type="InterPro" id="IPR001867">
    <property type="entry name" value="OmpR/PhoB-type_DNA-bd"/>
</dbReference>
<feature type="DNA-binding region" description="OmpR/PhoB-type" evidence="2">
    <location>
        <begin position="298"/>
        <end position="395"/>
    </location>
</feature>